<feature type="transmembrane region" description="Helical" evidence="10">
    <location>
        <begin position="299"/>
        <end position="321"/>
    </location>
</feature>
<evidence type="ECO:0000256" key="10">
    <source>
        <dbReference type="SAM" id="Phobius"/>
    </source>
</evidence>
<evidence type="ECO:0000313" key="12">
    <source>
        <dbReference type="Proteomes" id="UP000473648"/>
    </source>
</evidence>
<evidence type="ECO:0000256" key="7">
    <source>
        <dbReference type="ARBA" id="ARBA00022989"/>
    </source>
</evidence>
<dbReference type="InterPro" id="IPR051327">
    <property type="entry name" value="MATE_MepA_subfamily"/>
</dbReference>
<comment type="subcellular location">
    <subcellularLocation>
        <location evidence="1">Cell membrane</location>
        <topology evidence="1">Multi-pass membrane protein</topology>
    </subcellularLocation>
</comment>
<feature type="transmembrane region" description="Helical" evidence="10">
    <location>
        <begin position="254"/>
        <end position="279"/>
    </location>
</feature>
<dbReference type="NCBIfam" id="TIGR00797">
    <property type="entry name" value="matE"/>
    <property type="match status" value="1"/>
</dbReference>
<keyword evidence="8 10" id="KW-0472">Membrane</keyword>
<keyword evidence="4" id="KW-0813">Transport</keyword>
<dbReference type="GO" id="GO:0005886">
    <property type="term" value="C:plasma membrane"/>
    <property type="evidence" value="ECO:0007669"/>
    <property type="project" value="UniProtKB-SubCell"/>
</dbReference>
<dbReference type="EMBL" id="VOGB01000003">
    <property type="protein sequence ID" value="MQM71980.1"/>
    <property type="molecule type" value="Genomic_DNA"/>
</dbReference>
<dbReference type="CDD" id="cd13143">
    <property type="entry name" value="MATE_MepA_like"/>
    <property type="match status" value="1"/>
</dbReference>
<evidence type="ECO:0000256" key="4">
    <source>
        <dbReference type="ARBA" id="ARBA00022448"/>
    </source>
</evidence>
<proteinExistence type="inferred from homology"/>
<protein>
    <recommendedName>
        <fullName evidence="3">Multidrug export protein MepA</fullName>
    </recommendedName>
</protein>
<feature type="transmembrane region" description="Helical" evidence="10">
    <location>
        <begin position="143"/>
        <end position="165"/>
    </location>
</feature>
<reference evidence="11" key="1">
    <citation type="journal article" date="2020" name="Appl. Environ. Microbiol.">
        <title>Medium-Chain Fatty Acid Synthesis by 'Candidatus Weimeria bifida' gen. nov., sp. nov., and 'Candidatus Pseudoramibacter fermentans' sp. nov.</title>
        <authorList>
            <person name="Scarborough M.J."/>
            <person name="Myers K.S."/>
            <person name="Donohue T.J."/>
            <person name="Noguera D.R."/>
        </authorList>
    </citation>
    <scope>NUCLEOTIDE SEQUENCE</scope>
    <source>
        <strain evidence="11">EUB1.1</strain>
    </source>
</reference>
<dbReference type="Proteomes" id="UP000473648">
    <property type="component" value="Unassembled WGS sequence"/>
</dbReference>
<dbReference type="GO" id="GO:0042910">
    <property type="term" value="F:xenobiotic transmembrane transporter activity"/>
    <property type="evidence" value="ECO:0007669"/>
    <property type="project" value="InterPro"/>
</dbReference>
<feature type="transmembrane region" description="Helical" evidence="10">
    <location>
        <begin position="428"/>
        <end position="453"/>
    </location>
</feature>
<feature type="transmembrane region" description="Helical" evidence="10">
    <location>
        <begin position="21"/>
        <end position="43"/>
    </location>
</feature>
<keyword evidence="5" id="KW-1003">Cell membrane</keyword>
<gene>
    <name evidence="11" type="ORF">FRC53_00795</name>
</gene>
<evidence type="ECO:0000256" key="8">
    <source>
        <dbReference type="ARBA" id="ARBA00023136"/>
    </source>
</evidence>
<feature type="transmembrane region" description="Helical" evidence="10">
    <location>
        <begin position="177"/>
        <end position="197"/>
    </location>
</feature>
<feature type="transmembrane region" description="Helical" evidence="10">
    <location>
        <begin position="373"/>
        <end position="391"/>
    </location>
</feature>
<evidence type="ECO:0000256" key="3">
    <source>
        <dbReference type="ARBA" id="ARBA00022106"/>
    </source>
</evidence>
<evidence type="ECO:0000256" key="9">
    <source>
        <dbReference type="ARBA" id="ARBA00023251"/>
    </source>
</evidence>
<dbReference type="AlphaFoldDB" id="A0A6L5GQ75"/>
<dbReference type="InterPro" id="IPR048279">
    <property type="entry name" value="MdtK-like"/>
</dbReference>
<evidence type="ECO:0000256" key="5">
    <source>
        <dbReference type="ARBA" id="ARBA00022475"/>
    </source>
</evidence>
<dbReference type="GO" id="GO:0046677">
    <property type="term" value="P:response to antibiotic"/>
    <property type="evidence" value="ECO:0007669"/>
    <property type="project" value="UniProtKB-KW"/>
</dbReference>
<dbReference type="PANTHER" id="PTHR43823:SF3">
    <property type="entry name" value="MULTIDRUG EXPORT PROTEIN MEPA"/>
    <property type="match status" value="1"/>
</dbReference>
<dbReference type="Pfam" id="PF01554">
    <property type="entry name" value="MatE"/>
    <property type="match status" value="2"/>
</dbReference>
<comment type="similarity">
    <text evidence="2">Belongs to the multi antimicrobial extrusion (MATE) (TC 2.A.66.1) family. MepA subfamily.</text>
</comment>
<evidence type="ECO:0000256" key="6">
    <source>
        <dbReference type="ARBA" id="ARBA00022692"/>
    </source>
</evidence>
<organism evidence="11 12">
    <name type="scientific">Candidatus Pseudoramibacter fermentans</name>
    <dbReference type="NCBI Taxonomy" id="2594427"/>
    <lineage>
        <taxon>Bacteria</taxon>
        <taxon>Bacillati</taxon>
        <taxon>Bacillota</taxon>
        <taxon>Clostridia</taxon>
        <taxon>Eubacteriales</taxon>
        <taxon>Eubacteriaceae</taxon>
        <taxon>Pseudoramibacter</taxon>
    </lineage>
</organism>
<feature type="transmembrane region" description="Helical" evidence="10">
    <location>
        <begin position="333"/>
        <end position="353"/>
    </location>
</feature>
<keyword evidence="7 10" id="KW-1133">Transmembrane helix</keyword>
<comment type="caution">
    <text evidence="11">The sequence shown here is derived from an EMBL/GenBank/DDBJ whole genome shotgun (WGS) entry which is preliminary data.</text>
</comment>
<name>A0A6L5GQ75_9FIRM</name>
<feature type="transmembrane region" description="Helical" evidence="10">
    <location>
        <begin position="403"/>
        <end position="422"/>
    </location>
</feature>
<feature type="transmembrane region" description="Helical" evidence="10">
    <location>
        <begin position="55"/>
        <end position="79"/>
    </location>
</feature>
<keyword evidence="6 10" id="KW-0812">Transmembrane</keyword>
<keyword evidence="9" id="KW-0046">Antibiotic resistance</keyword>
<sequence length="462" mass="49953">MSKQLDKQATYELFAKAPVSKAVWTMALPTIVTQLINIIYNYADTWFVGRTANAAMVAALGICFPLFVIMAAVANLFGIGGSSVISRAMGEKKIEKARRTFASAFWGGMAAAVIFMLVILFFRAPIIHLVGGDAHDFQYVSDYMFWTMVVGAIPTIGNVLCGHLVRSIGASKEAGFGMSMGGVLNIALDPLFMFVILPSGMEVTGAAVATMLSNTAAMVYFMVYIRKRQKKEKDGIVYIGLPKAQPGDSVMSEILITGFPAALQTTFAMVSNIFANVLIRPYGSGAVAGMGIAKKINMIAFNTCMGMTMGVLPLIGFSYGARDYTRMRQIIRYTGTVVLLFGAACAAVFITQAPHLVRFFIDEDTSVLYGTQFLRIIGYAAPLAAVSYLSVTIFQACGRKGPAFVLSILRKGVFDIPAMFVFRSVLGLGAAGVCWATPFAEVLGVIVALMLYLRFQKGLRRF</sequence>
<evidence type="ECO:0000256" key="1">
    <source>
        <dbReference type="ARBA" id="ARBA00004651"/>
    </source>
</evidence>
<dbReference type="GO" id="GO:0015297">
    <property type="term" value="F:antiporter activity"/>
    <property type="evidence" value="ECO:0007669"/>
    <property type="project" value="InterPro"/>
</dbReference>
<dbReference type="InterPro" id="IPR045070">
    <property type="entry name" value="MATE_MepA-like"/>
</dbReference>
<evidence type="ECO:0000256" key="2">
    <source>
        <dbReference type="ARBA" id="ARBA00008417"/>
    </source>
</evidence>
<dbReference type="InterPro" id="IPR002528">
    <property type="entry name" value="MATE_fam"/>
</dbReference>
<dbReference type="PANTHER" id="PTHR43823">
    <property type="entry name" value="SPORULATION PROTEIN YKVU"/>
    <property type="match status" value="1"/>
</dbReference>
<feature type="transmembrane region" description="Helical" evidence="10">
    <location>
        <begin position="203"/>
        <end position="223"/>
    </location>
</feature>
<evidence type="ECO:0000313" key="11">
    <source>
        <dbReference type="EMBL" id="MQM71980.1"/>
    </source>
</evidence>
<accession>A0A6L5GQ75</accession>
<dbReference type="PIRSF" id="PIRSF006603">
    <property type="entry name" value="DinF"/>
    <property type="match status" value="1"/>
</dbReference>
<feature type="transmembrane region" description="Helical" evidence="10">
    <location>
        <begin position="100"/>
        <end position="123"/>
    </location>
</feature>
<keyword evidence="12" id="KW-1185">Reference proteome</keyword>